<evidence type="ECO:0000313" key="5">
    <source>
        <dbReference type="Proteomes" id="UP000524535"/>
    </source>
</evidence>
<keyword evidence="5" id="KW-1185">Reference proteome</keyword>
<protein>
    <submittedName>
        <fullName evidence="3">Uncharacterized protein</fullName>
    </submittedName>
</protein>
<comment type="caution">
    <text evidence="3">The sequence shown here is derived from an EMBL/GenBank/DDBJ whole genome shotgun (WGS) entry which is preliminary data.</text>
</comment>
<dbReference type="Proteomes" id="UP000524535">
    <property type="component" value="Unassembled WGS sequence"/>
</dbReference>
<evidence type="ECO:0000313" key="2">
    <source>
        <dbReference type="EMBL" id="MBB4349719.1"/>
    </source>
</evidence>
<feature type="region of interest" description="Disordered" evidence="1">
    <location>
        <begin position="124"/>
        <end position="151"/>
    </location>
</feature>
<accession>A0A7W6XAU7</accession>
<proteinExistence type="predicted"/>
<reference evidence="4 5" key="1">
    <citation type="submission" date="2020-08" db="EMBL/GenBank/DDBJ databases">
        <title>Genomic Encyclopedia of Type Strains, Phase IV (KMG-V): Genome sequencing to study the core and pangenomes of soil and plant-associated prokaryotes.</title>
        <authorList>
            <person name="Whitman W."/>
        </authorList>
    </citation>
    <scope>NUCLEOTIDE SEQUENCE [LARGE SCALE GENOMIC DNA]</scope>
    <source>
        <strain evidence="3 5">SEMIA 444</strain>
        <strain evidence="2 4">SEMIA 448</strain>
    </source>
</reference>
<evidence type="ECO:0000313" key="4">
    <source>
        <dbReference type="Proteomes" id="UP000520770"/>
    </source>
</evidence>
<dbReference type="Proteomes" id="UP000520770">
    <property type="component" value="Unassembled WGS sequence"/>
</dbReference>
<name>A0A7W6XAU7_9HYPH</name>
<sequence length="262" mass="29243">MEKIFAVKAQIHLSAAVRKFISIGMSGEFNHATDPSPIHHYERLLPRQEACSRSCRDSRTCGFSLFQTSIWPKPFSSFDLAHLRHSDFGTQTAAPDYRHRLSQPLRHRFSTIAGSADGERVHYLDGGSDPYRPQSRKTSAEKTERNPSRSSAFHAIDVDRIAENLPTIFTFPIRSNDLWCGTEISYRLDAATRYGAGFPASVQRRQSVDRDGPSQYRSAVHVEPARYQPAGVLAGCGKLDLGYDTPTIDTKTQAIVDRSRGG</sequence>
<gene>
    <name evidence="3" type="ORF">GGE31_002573</name>
    <name evidence="2" type="ORF">GGE33_003481</name>
</gene>
<feature type="compositionally biased region" description="Basic and acidic residues" evidence="1">
    <location>
        <begin position="138"/>
        <end position="147"/>
    </location>
</feature>
<organism evidence="3 5">
    <name type="scientific">Aliirhizobium cellulosilyticum</name>
    <dbReference type="NCBI Taxonomy" id="393664"/>
    <lineage>
        <taxon>Bacteria</taxon>
        <taxon>Pseudomonadati</taxon>
        <taxon>Pseudomonadota</taxon>
        <taxon>Alphaproteobacteria</taxon>
        <taxon>Hyphomicrobiales</taxon>
        <taxon>Rhizobiaceae</taxon>
        <taxon>Aliirhizobium</taxon>
    </lineage>
</organism>
<dbReference type="EMBL" id="JACIGY010000003">
    <property type="protein sequence ID" value="MBB4412060.1"/>
    <property type="molecule type" value="Genomic_DNA"/>
</dbReference>
<evidence type="ECO:0000256" key="1">
    <source>
        <dbReference type="SAM" id="MobiDB-lite"/>
    </source>
</evidence>
<dbReference type="EMBL" id="JACIGW010000003">
    <property type="protein sequence ID" value="MBB4349719.1"/>
    <property type="molecule type" value="Genomic_DNA"/>
</dbReference>
<dbReference type="AlphaFoldDB" id="A0A7W6XAU7"/>
<evidence type="ECO:0000313" key="3">
    <source>
        <dbReference type="EMBL" id="MBB4412060.1"/>
    </source>
</evidence>